<dbReference type="SUPFAM" id="SSF53756">
    <property type="entry name" value="UDP-Glycosyltransferase/glycogen phosphorylase"/>
    <property type="match status" value="1"/>
</dbReference>
<sequence length="417" mass="46712">MRDCLVMLTKTFPFDKGEEFIENELPVLAEKFEHVFLIATSTADNAVQTRQVPQNVTVYHIPASQVKRYLPGAAARLLFSPSMHGFIERDELKQAHAKLKSWAFFYYFIAKSEVLFSICRRILLAHRMKAYDGITFYAYWFYDVAVVANQLKKYCPAQTSKAVCRAHGYDLYQERQPSGFLPLRPYLLKNLDAVYPCSENGTRYILQHWPAGKGKVHTAYLGTRDYGLGPVPREDCFHIVSCCHISPVKRVELLAQALSLLQGSGLKLKWTHIGDGDTLKELRNFAKEHLAFMETDLRGALPNQQLMSFYQSTPVSLFVNTSSSEGLPVSIMEASSFGIPSIATDVGGTSELIRTGETGQLLPADLTPEALAKAIRDAASQSAEKMAAQRKACRAVWEQSFQADKNFAAFAENILPF</sequence>
<protein>
    <submittedName>
        <fullName evidence="2">Glycosyltransferase</fullName>
    </submittedName>
</protein>
<reference evidence="3" key="2">
    <citation type="journal article" date="2021" name="Appl. Environ. Microbiol.">
        <title>Adaptability of a Caproate-Producing Bacterium Contributes to Its Dominance in an Anaerobic Fermentation System.</title>
        <authorList>
            <person name="Wang H."/>
            <person name="Gu Y."/>
            <person name="Zhou W."/>
            <person name="Zhao D."/>
            <person name="Qiao Z."/>
            <person name="Zheng J."/>
            <person name="Gao J."/>
            <person name="Chen X."/>
            <person name="Ren C."/>
            <person name="Xu Y."/>
        </authorList>
    </citation>
    <scope>NUCLEOTIDE SEQUENCE</scope>
    <source>
        <strain evidence="3">JNU-WLY1368</strain>
    </source>
</reference>
<feature type="domain" description="Glycosyl transferase family 1" evidence="1">
    <location>
        <begin position="239"/>
        <end position="389"/>
    </location>
</feature>
<dbReference type="PANTHER" id="PTHR45947:SF14">
    <property type="entry name" value="SLL1723 PROTEIN"/>
    <property type="match status" value="1"/>
</dbReference>
<evidence type="ECO:0000313" key="3">
    <source>
        <dbReference type="EMBL" id="QKO30900.1"/>
    </source>
</evidence>
<keyword evidence="5" id="KW-1185">Reference proteome</keyword>
<dbReference type="GO" id="GO:0016757">
    <property type="term" value="F:glycosyltransferase activity"/>
    <property type="evidence" value="ECO:0007669"/>
    <property type="project" value="InterPro"/>
</dbReference>
<dbReference type="PANTHER" id="PTHR45947">
    <property type="entry name" value="SULFOQUINOVOSYL TRANSFERASE SQD2"/>
    <property type="match status" value="1"/>
</dbReference>
<dbReference type="AlphaFoldDB" id="A0A859DQA0"/>
<dbReference type="RefSeq" id="WP_086035641.1">
    <property type="nucleotide sequence ID" value="NZ_CP046051.1"/>
</dbReference>
<dbReference type="InterPro" id="IPR001296">
    <property type="entry name" value="Glyco_trans_1"/>
</dbReference>
<reference evidence="3" key="3">
    <citation type="journal article" date="2022" name="Int. J. Syst. Evol. Microbiol.">
        <title>Caproicibacterium lactatifermentans sp. nov., isolated from pit clay used for the production of Chinese strong aroma-type liquor.</title>
        <authorList>
            <person name="Wang H."/>
            <person name="Gu Y."/>
            <person name="Zhao D."/>
            <person name="Qiao Z."/>
            <person name="Zheng J."/>
            <person name="Gao J."/>
            <person name="Ren C."/>
            <person name="Xu Y."/>
        </authorList>
    </citation>
    <scope>NUCLEOTIDE SEQUENCE</scope>
    <source>
        <strain evidence="3">JNU-WLY1368</strain>
    </source>
</reference>
<evidence type="ECO:0000259" key="1">
    <source>
        <dbReference type="Pfam" id="PF00534"/>
    </source>
</evidence>
<evidence type="ECO:0000313" key="2">
    <source>
        <dbReference type="EMBL" id="QKN24028.1"/>
    </source>
</evidence>
<dbReference type="Proteomes" id="UP000509623">
    <property type="component" value="Chromosome"/>
</dbReference>
<reference evidence="4 5" key="1">
    <citation type="submission" date="2019-11" db="EMBL/GenBank/DDBJ databases">
        <authorList>
            <person name="Ren C."/>
            <person name="Wang H."/>
            <person name="Xu Y."/>
        </authorList>
    </citation>
    <scope>NUCLEOTIDE SEQUENCE [LARGE SCALE GENOMIC DNA]</scope>
    <source>
        <strain evidence="5">JNU-WLY1368</strain>
        <strain evidence="2 4">LBM 19010</strain>
    </source>
</reference>
<dbReference type="EMBL" id="CP046161">
    <property type="protein sequence ID" value="QKO30900.1"/>
    <property type="molecule type" value="Genomic_DNA"/>
</dbReference>
<organism evidence="2 4">
    <name type="scientific">Caproicibacterium lactatifermentans</name>
    <dbReference type="NCBI Taxonomy" id="2666138"/>
    <lineage>
        <taxon>Bacteria</taxon>
        <taxon>Bacillati</taxon>
        <taxon>Bacillota</taxon>
        <taxon>Clostridia</taxon>
        <taxon>Eubacteriales</taxon>
        <taxon>Oscillospiraceae</taxon>
        <taxon>Caproicibacterium</taxon>
    </lineage>
</organism>
<dbReference type="Pfam" id="PF00534">
    <property type="entry name" value="Glycos_transf_1"/>
    <property type="match status" value="1"/>
</dbReference>
<gene>
    <name evidence="2" type="ORF">GJQ69_05755</name>
    <name evidence="3" type="ORF">GKP14_07785</name>
</gene>
<name>A0A859DQA0_9FIRM</name>
<keyword evidence="2" id="KW-0808">Transferase</keyword>
<proteinExistence type="predicted"/>
<dbReference type="InterPro" id="IPR050194">
    <property type="entry name" value="Glycosyltransferase_grp1"/>
</dbReference>
<dbReference type="Proteomes" id="UP000501316">
    <property type="component" value="Chromosome"/>
</dbReference>
<dbReference type="EMBL" id="CP046051">
    <property type="protein sequence ID" value="QKN24028.1"/>
    <property type="molecule type" value="Genomic_DNA"/>
</dbReference>
<dbReference type="KEGG" id="clf:GJQ69_05755"/>
<evidence type="ECO:0000313" key="5">
    <source>
        <dbReference type="Proteomes" id="UP000509623"/>
    </source>
</evidence>
<evidence type="ECO:0000313" key="4">
    <source>
        <dbReference type="Proteomes" id="UP000501316"/>
    </source>
</evidence>
<accession>A0A859DQA0</accession>
<dbReference type="Gene3D" id="3.40.50.2000">
    <property type="entry name" value="Glycogen Phosphorylase B"/>
    <property type="match status" value="2"/>
</dbReference>